<evidence type="ECO:0000256" key="4">
    <source>
        <dbReference type="ARBA" id="ARBA00022989"/>
    </source>
</evidence>
<accession>A0A557SLX7</accession>
<dbReference type="EMBL" id="VMNH01000003">
    <property type="protein sequence ID" value="TVO78419.1"/>
    <property type="molecule type" value="Genomic_DNA"/>
</dbReference>
<proteinExistence type="predicted"/>
<keyword evidence="6" id="KW-0175">Coiled coil</keyword>
<evidence type="ECO:0000256" key="7">
    <source>
        <dbReference type="SAM" id="Phobius"/>
    </source>
</evidence>
<dbReference type="OrthoDB" id="9790951at2"/>
<keyword evidence="4 7" id="KW-1133">Transmembrane helix</keyword>
<organism evidence="9 10">
    <name type="scientific">Sedimenticola selenatireducens</name>
    <dbReference type="NCBI Taxonomy" id="191960"/>
    <lineage>
        <taxon>Bacteria</taxon>
        <taxon>Pseudomonadati</taxon>
        <taxon>Pseudomonadota</taxon>
        <taxon>Gammaproteobacteria</taxon>
        <taxon>Chromatiales</taxon>
        <taxon>Sedimenticolaceae</taxon>
        <taxon>Sedimenticola</taxon>
    </lineage>
</organism>
<gene>
    <name evidence="9" type="ORF">FHP88_01765</name>
</gene>
<keyword evidence="10" id="KW-1185">Reference proteome</keyword>
<feature type="coiled-coil region" evidence="6">
    <location>
        <begin position="96"/>
        <end position="196"/>
    </location>
</feature>
<evidence type="ECO:0000256" key="5">
    <source>
        <dbReference type="ARBA" id="ARBA00023136"/>
    </source>
</evidence>
<reference evidence="9 10" key="1">
    <citation type="submission" date="2019-07" db="EMBL/GenBank/DDBJ databases">
        <title>The pathways for chlorine oxyanion respiration interact through the shared metabolite chlorate.</title>
        <authorList>
            <person name="Barnum T.P."/>
            <person name="Cheng Y."/>
            <person name="Hill K.A."/>
            <person name="Lucas L.N."/>
            <person name="Carlson H.K."/>
            <person name="Coates J.D."/>
        </authorList>
    </citation>
    <scope>NUCLEOTIDE SEQUENCE [LARGE SCALE GENOMIC DNA]</scope>
    <source>
        <strain evidence="9 10">BK-1</strain>
    </source>
</reference>
<dbReference type="NCBIfam" id="TIGR04211">
    <property type="entry name" value="SH3_and_anchor"/>
    <property type="match status" value="1"/>
</dbReference>
<evidence type="ECO:0000259" key="8">
    <source>
        <dbReference type="PROSITE" id="PS51781"/>
    </source>
</evidence>
<evidence type="ECO:0000313" key="9">
    <source>
        <dbReference type="EMBL" id="TVO78419.1"/>
    </source>
</evidence>
<dbReference type="Pfam" id="PF08239">
    <property type="entry name" value="SH3_3"/>
    <property type="match status" value="1"/>
</dbReference>
<evidence type="ECO:0000256" key="1">
    <source>
        <dbReference type="ARBA" id="ARBA00004167"/>
    </source>
</evidence>
<dbReference type="InterPro" id="IPR003646">
    <property type="entry name" value="SH3-like_bac-type"/>
</dbReference>
<dbReference type="Proteomes" id="UP000316649">
    <property type="component" value="Unassembled WGS sequence"/>
</dbReference>
<dbReference type="InterPro" id="IPR016476">
    <property type="entry name" value="SH3_dom_pro"/>
</dbReference>
<keyword evidence="3" id="KW-0732">Signal</keyword>
<evidence type="ECO:0000256" key="3">
    <source>
        <dbReference type="ARBA" id="ARBA00022729"/>
    </source>
</evidence>
<dbReference type="AlphaFoldDB" id="A0A557SLX7"/>
<feature type="domain" description="SH3b" evidence="8">
    <location>
        <begin position="31"/>
        <end position="97"/>
    </location>
</feature>
<comment type="subcellular location">
    <subcellularLocation>
        <location evidence="1">Membrane</location>
        <topology evidence="1">Single-pass membrane protein</topology>
    </subcellularLocation>
</comment>
<dbReference type="SUPFAM" id="SSF90257">
    <property type="entry name" value="Myosin rod fragments"/>
    <property type="match status" value="1"/>
</dbReference>
<name>A0A557SLX7_9GAMM</name>
<evidence type="ECO:0000313" key="10">
    <source>
        <dbReference type="Proteomes" id="UP000316649"/>
    </source>
</evidence>
<comment type="caution">
    <text evidence="9">The sequence shown here is derived from an EMBL/GenBank/DDBJ whole genome shotgun (WGS) entry which is preliminary data.</text>
</comment>
<dbReference type="Gene3D" id="2.30.30.40">
    <property type="entry name" value="SH3 Domains"/>
    <property type="match status" value="1"/>
</dbReference>
<dbReference type="Gene3D" id="1.20.5.340">
    <property type="match status" value="1"/>
</dbReference>
<feature type="transmembrane region" description="Helical" evidence="7">
    <location>
        <begin position="201"/>
        <end position="219"/>
    </location>
</feature>
<evidence type="ECO:0000256" key="2">
    <source>
        <dbReference type="ARBA" id="ARBA00022692"/>
    </source>
</evidence>
<sequence length="234" mass="26389">MRHNFYTNIEVSVKKLLITLTLLTAVTHLQAETRYVTDQFKVTLRSGESSTHKITRMLPSGYDVELISTNNETGYSLVKTKDGTTGYILTRQLMPIPSARDRLVNAEAKLAQLQEEPGRLSARLSKLQDDFKALTSEHSKLQQEKQKLDEELQAITRTAANAVRISNERNDLRKQVATLTREAEDLKQENRELSNDSNQRWFLIGGGVVVGGIILGLILPSLRVRKRKSSWGSL</sequence>
<keyword evidence="5 7" id="KW-0472">Membrane</keyword>
<dbReference type="PROSITE" id="PS51781">
    <property type="entry name" value="SH3B"/>
    <property type="match status" value="1"/>
</dbReference>
<evidence type="ECO:0000256" key="6">
    <source>
        <dbReference type="SAM" id="Coils"/>
    </source>
</evidence>
<protein>
    <submittedName>
        <fullName evidence="9">TIGR04211 family SH3 domain-containing protein</fullName>
    </submittedName>
</protein>
<keyword evidence="2 7" id="KW-0812">Transmembrane</keyword>
<dbReference type="GO" id="GO:0016020">
    <property type="term" value="C:membrane"/>
    <property type="evidence" value="ECO:0007669"/>
    <property type="project" value="UniProtKB-SubCell"/>
</dbReference>